<dbReference type="Proteomes" id="UP000239649">
    <property type="component" value="Unassembled WGS sequence"/>
</dbReference>
<evidence type="ECO:0000256" key="6">
    <source>
        <dbReference type="SAM" id="MobiDB-lite"/>
    </source>
</evidence>
<evidence type="ECO:0000313" key="9">
    <source>
        <dbReference type="Proteomes" id="UP000239649"/>
    </source>
</evidence>
<keyword evidence="3 5" id="KW-0862">Zinc</keyword>
<dbReference type="InterPro" id="IPR045234">
    <property type="entry name" value="Unkempt-like"/>
</dbReference>
<keyword evidence="4" id="KW-0238">DNA-binding</keyword>
<dbReference type="SUPFAM" id="SSF90229">
    <property type="entry name" value="CCCH zinc finger"/>
    <property type="match status" value="1"/>
</dbReference>
<protein>
    <submittedName>
        <fullName evidence="8">Zn-finger CCCH type</fullName>
    </submittedName>
</protein>
<dbReference type="InterPro" id="IPR057444">
    <property type="entry name" value="Znf-CCCH_AtC3H23-like"/>
</dbReference>
<proteinExistence type="predicted"/>
<feature type="compositionally biased region" description="Polar residues" evidence="6">
    <location>
        <begin position="590"/>
        <end position="606"/>
    </location>
</feature>
<name>A0A2P6V766_9CHLO</name>
<dbReference type="PANTHER" id="PTHR14493:SF50">
    <property type="entry name" value="RING FINGER PROTEIN UNKEMPT"/>
    <property type="match status" value="1"/>
</dbReference>
<evidence type="ECO:0000256" key="4">
    <source>
        <dbReference type="ARBA" id="ARBA00023125"/>
    </source>
</evidence>
<keyword evidence="9" id="KW-1185">Reference proteome</keyword>
<accession>A0A2P6V766</accession>
<feature type="region of interest" description="Disordered" evidence="6">
    <location>
        <begin position="533"/>
        <end position="561"/>
    </location>
</feature>
<feature type="compositionally biased region" description="Gly residues" evidence="6">
    <location>
        <begin position="333"/>
        <end position="351"/>
    </location>
</feature>
<feature type="region of interest" description="Disordered" evidence="6">
    <location>
        <begin position="590"/>
        <end position="624"/>
    </location>
</feature>
<feature type="compositionally biased region" description="Gly residues" evidence="6">
    <location>
        <begin position="245"/>
        <end position="266"/>
    </location>
</feature>
<evidence type="ECO:0000256" key="1">
    <source>
        <dbReference type="ARBA" id="ARBA00022723"/>
    </source>
</evidence>
<evidence type="ECO:0000256" key="5">
    <source>
        <dbReference type="PROSITE-ProRule" id="PRU00723"/>
    </source>
</evidence>
<sequence length="624" mass="63202">MAAPPERPPWANNGPGGGGSPQEDGDDAQSPLFQSDDFRLWCMKVIPCTKRFVHDWTICPFAHAGEKAVRRDPRLHNYTGIACPDMKKTGACIRGEKCPYAHNVFEYWLHPTRYRTQLCNDGPTCRRGICFFAHSLEELRVPACKPYVSPEALARASLEAIQQNPHPLGQQLPNPVAAAQQQAALAAMGRPGHDGRFMRGICGGHPGSAPSSLAPSATPFVPHTFQSHGGSYPGPSGGPARYSAPGGGLLSGGGHSGDMGMRGMGGMQGGEYGGSLLGQYAPQQYNQAPQQFGQNGYGPPPQQQQRWSSQNGYGGVPQQRAQFAPMPSCGPRGPRGGPGSGPGDGGMGMGAAGMRQHQGAYPSAPARAASPGGKGFASFAGMQQHPSQAFASYTPMTDGSGVPSARSSGPSDEEEGGGSRAGSAPPVSSGRTSPGAGGSDDLAQSLASLKIALTQQQLAAAAGSNHEVVISTLHQILKDAMAQQGANATPSSSFGGGGPGDAVAAAACAAAVAAQQGGGAYCSSPNGAVGASFGSDPSMPSSLNGSSMQLRSKSPAPLSSSPDGIACYQAAMLAAVGGYTGVLPLSGASLQQVSTPRTSDESQASAGGTPEELAPSEAPAGATP</sequence>
<dbReference type="InterPro" id="IPR000571">
    <property type="entry name" value="Znf_CCCH"/>
</dbReference>
<reference evidence="8 9" key="1">
    <citation type="journal article" date="2018" name="Plant J.">
        <title>Genome sequences of Chlorella sorokiniana UTEX 1602 and Micractinium conductrix SAG 241.80: implications to maltose excretion by a green alga.</title>
        <authorList>
            <person name="Arriola M.B."/>
            <person name="Velmurugan N."/>
            <person name="Zhang Y."/>
            <person name="Plunkett M.H."/>
            <person name="Hondzo H."/>
            <person name="Barney B.M."/>
        </authorList>
    </citation>
    <scope>NUCLEOTIDE SEQUENCE [LARGE SCALE GENOMIC DNA]</scope>
    <source>
        <strain evidence="8 9">SAG 241.80</strain>
    </source>
</reference>
<dbReference type="PROSITE" id="PS50103">
    <property type="entry name" value="ZF_C3H1"/>
    <property type="match status" value="1"/>
</dbReference>
<gene>
    <name evidence="8" type="ORF">C2E20_6678</name>
</gene>
<feature type="compositionally biased region" description="Low complexity" evidence="6">
    <location>
        <begin position="359"/>
        <end position="371"/>
    </location>
</feature>
<feature type="region of interest" description="Disordered" evidence="6">
    <location>
        <begin position="229"/>
        <end position="266"/>
    </location>
</feature>
<feature type="domain" description="C3H1-type" evidence="7">
    <location>
        <begin position="77"/>
        <end position="105"/>
    </location>
</feature>
<keyword evidence="1 5" id="KW-0479">Metal-binding</keyword>
<comment type="caution">
    <text evidence="8">The sequence shown here is derived from an EMBL/GenBank/DDBJ whole genome shotgun (WGS) entry which is preliminary data.</text>
</comment>
<dbReference type="PANTHER" id="PTHR14493">
    <property type="entry name" value="UNKEMPT FAMILY MEMBER"/>
    <property type="match status" value="1"/>
</dbReference>
<dbReference type="Gene3D" id="3.30.1370.210">
    <property type="match status" value="1"/>
</dbReference>
<dbReference type="OrthoDB" id="749011at2759"/>
<keyword evidence="2 5" id="KW-0863">Zinc-finger</keyword>
<dbReference type="GO" id="GO:0003677">
    <property type="term" value="F:DNA binding"/>
    <property type="evidence" value="ECO:0007669"/>
    <property type="project" value="UniProtKB-KW"/>
</dbReference>
<evidence type="ECO:0000259" key="7">
    <source>
        <dbReference type="PROSITE" id="PS50103"/>
    </source>
</evidence>
<dbReference type="Pfam" id="PF25512">
    <property type="entry name" value="zf-CCCH_AtC3H23"/>
    <property type="match status" value="1"/>
</dbReference>
<evidence type="ECO:0000256" key="3">
    <source>
        <dbReference type="ARBA" id="ARBA00022833"/>
    </source>
</evidence>
<dbReference type="SMART" id="SM00356">
    <property type="entry name" value="ZnF_C3H1"/>
    <property type="match status" value="2"/>
</dbReference>
<organism evidence="8 9">
    <name type="scientific">Micractinium conductrix</name>
    <dbReference type="NCBI Taxonomy" id="554055"/>
    <lineage>
        <taxon>Eukaryota</taxon>
        <taxon>Viridiplantae</taxon>
        <taxon>Chlorophyta</taxon>
        <taxon>core chlorophytes</taxon>
        <taxon>Trebouxiophyceae</taxon>
        <taxon>Chlorellales</taxon>
        <taxon>Chlorellaceae</taxon>
        <taxon>Chlorella clade</taxon>
        <taxon>Micractinium</taxon>
    </lineage>
</organism>
<feature type="compositionally biased region" description="Polar residues" evidence="6">
    <location>
        <begin position="384"/>
        <end position="397"/>
    </location>
</feature>
<dbReference type="GO" id="GO:0008270">
    <property type="term" value="F:zinc ion binding"/>
    <property type="evidence" value="ECO:0007669"/>
    <property type="project" value="UniProtKB-KW"/>
</dbReference>
<feature type="compositionally biased region" description="Low complexity" evidence="6">
    <location>
        <begin position="421"/>
        <end position="430"/>
    </location>
</feature>
<feature type="compositionally biased region" description="Polar residues" evidence="6">
    <location>
        <begin position="538"/>
        <end position="561"/>
    </location>
</feature>
<dbReference type="EMBL" id="LHPF02000023">
    <property type="protein sequence ID" value="PSC69922.1"/>
    <property type="molecule type" value="Genomic_DNA"/>
</dbReference>
<feature type="zinc finger region" description="C3H1-type" evidence="5">
    <location>
        <begin position="77"/>
        <end position="105"/>
    </location>
</feature>
<dbReference type="AlphaFoldDB" id="A0A2P6V766"/>
<feature type="region of interest" description="Disordered" evidence="6">
    <location>
        <begin position="1"/>
        <end position="30"/>
    </location>
</feature>
<evidence type="ECO:0000256" key="2">
    <source>
        <dbReference type="ARBA" id="ARBA00022771"/>
    </source>
</evidence>
<feature type="region of interest" description="Disordered" evidence="6">
    <location>
        <begin position="289"/>
        <end position="441"/>
    </location>
</feature>
<dbReference type="Pfam" id="PF00642">
    <property type="entry name" value="zf-CCCH"/>
    <property type="match status" value="1"/>
</dbReference>
<evidence type="ECO:0000313" key="8">
    <source>
        <dbReference type="EMBL" id="PSC69922.1"/>
    </source>
</evidence>
<dbReference type="InterPro" id="IPR036855">
    <property type="entry name" value="Znf_CCCH_sf"/>
</dbReference>